<evidence type="ECO:0000256" key="2">
    <source>
        <dbReference type="ARBA" id="ARBA00022803"/>
    </source>
</evidence>
<accession>A0AAD2FPH9</accession>
<protein>
    <recommendedName>
        <fullName evidence="5">Kinesin light chain</fullName>
    </recommendedName>
</protein>
<dbReference type="Proteomes" id="UP001295423">
    <property type="component" value="Unassembled WGS sequence"/>
</dbReference>
<gene>
    <name evidence="3" type="ORF">CYCCA115_LOCUS11267</name>
</gene>
<evidence type="ECO:0008006" key="5">
    <source>
        <dbReference type="Google" id="ProtNLM"/>
    </source>
</evidence>
<dbReference type="EMBL" id="CAKOGP040001736">
    <property type="protein sequence ID" value="CAJ1947705.1"/>
    <property type="molecule type" value="Genomic_DNA"/>
</dbReference>
<dbReference type="Pfam" id="PF13424">
    <property type="entry name" value="TPR_12"/>
    <property type="match status" value="1"/>
</dbReference>
<dbReference type="InterPro" id="IPR011990">
    <property type="entry name" value="TPR-like_helical_dom_sf"/>
</dbReference>
<dbReference type="AlphaFoldDB" id="A0AAD2FPH9"/>
<evidence type="ECO:0000313" key="4">
    <source>
        <dbReference type="Proteomes" id="UP001295423"/>
    </source>
</evidence>
<keyword evidence="2" id="KW-0802">TPR repeat</keyword>
<name>A0AAD2FPH9_9STRA</name>
<dbReference type="PANTHER" id="PTHR45641:SF1">
    <property type="entry name" value="AAA+ ATPASE DOMAIN-CONTAINING PROTEIN"/>
    <property type="match status" value="1"/>
</dbReference>
<dbReference type="PANTHER" id="PTHR45641">
    <property type="entry name" value="TETRATRICOPEPTIDE REPEAT PROTEIN (AFU_ORTHOLOGUE AFUA_6G03870)"/>
    <property type="match status" value="1"/>
</dbReference>
<comment type="caution">
    <text evidence="3">The sequence shown here is derived from an EMBL/GenBank/DDBJ whole genome shotgun (WGS) entry which is preliminary data.</text>
</comment>
<keyword evidence="4" id="KW-1185">Reference proteome</keyword>
<dbReference type="Gene3D" id="1.25.40.10">
    <property type="entry name" value="Tetratricopeptide repeat domain"/>
    <property type="match status" value="1"/>
</dbReference>
<evidence type="ECO:0000256" key="1">
    <source>
        <dbReference type="ARBA" id="ARBA00022737"/>
    </source>
</evidence>
<keyword evidence="1" id="KW-0677">Repeat</keyword>
<dbReference type="SUPFAM" id="SSF48452">
    <property type="entry name" value="TPR-like"/>
    <property type="match status" value="1"/>
</dbReference>
<reference evidence="3" key="1">
    <citation type="submission" date="2023-08" db="EMBL/GenBank/DDBJ databases">
        <authorList>
            <person name="Audoor S."/>
            <person name="Bilcke G."/>
        </authorList>
    </citation>
    <scope>NUCLEOTIDE SEQUENCE</scope>
</reference>
<evidence type="ECO:0000313" key="3">
    <source>
        <dbReference type="EMBL" id="CAJ1947705.1"/>
    </source>
</evidence>
<proteinExistence type="predicted"/>
<sequence>MLADQNRFDDALQMLDKSIQVCYRLKGQGPCIKGILAQSLDTKAGLLQLQGKFEDATEILYKVVGIQKESLGEMHPATAEAYETLANAYVLQEMLQDGIAASAEALKIRRRTIGDDHPDTKRRMEAHRSLLNRLLENRG</sequence>
<organism evidence="3 4">
    <name type="scientific">Cylindrotheca closterium</name>
    <dbReference type="NCBI Taxonomy" id="2856"/>
    <lineage>
        <taxon>Eukaryota</taxon>
        <taxon>Sar</taxon>
        <taxon>Stramenopiles</taxon>
        <taxon>Ochrophyta</taxon>
        <taxon>Bacillariophyta</taxon>
        <taxon>Bacillariophyceae</taxon>
        <taxon>Bacillariophycidae</taxon>
        <taxon>Bacillariales</taxon>
        <taxon>Bacillariaceae</taxon>
        <taxon>Cylindrotheca</taxon>
    </lineage>
</organism>